<dbReference type="Proteomes" id="UP000547458">
    <property type="component" value="Unassembled WGS sequence"/>
</dbReference>
<protein>
    <submittedName>
        <fullName evidence="1">Cell envelope opacity-associated protein A</fullName>
    </submittedName>
</protein>
<dbReference type="RefSeq" id="WP_167995546.1">
    <property type="nucleotide sequence ID" value="NZ_JAATJL010000001.1"/>
</dbReference>
<accession>A0A846RTA4</accession>
<dbReference type="AlphaFoldDB" id="A0A846RTA4"/>
<evidence type="ECO:0000313" key="2">
    <source>
        <dbReference type="Proteomes" id="UP000547458"/>
    </source>
</evidence>
<dbReference type="EMBL" id="JAATJL010000001">
    <property type="protein sequence ID" value="NJC24279.1"/>
    <property type="molecule type" value="Genomic_DNA"/>
</dbReference>
<organism evidence="1 2">
    <name type="scientific">Arthrobacter pigmenti</name>
    <dbReference type="NCBI Taxonomy" id="271432"/>
    <lineage>
        <taxon>Bacteria</taxon>
        <taxon>Bacillati</taxon>
        <taxon>Actinomycetota</taxon>
        <taxon>Actinomycetes</taxon>
        <taxon>Micrococcales</taxon>
        <taxon>Micrococcaceae</taxon>
        <taxon>Arthrobacter</taxon>
    </lineage>
</organism>
<gene>
    <name evidence="1" type="ORF">BJ994_003355</name>
</gene>
<proteinExistence type="predicted"/>
<keyword evidence="2" id="KW-1185">Reference proteome</keyword>
<sequence length="68" mass="7377">MSPTQQLASTSFSTLQRGQQVTLRHASGSVISGVLEDRSDDASVVWVRMDDGAGRRLIHSEDGYTVRG</sequence>
<comment type="caution">
    <text evidence="1">The sequence shown here is derived from an EMBL/GenBank/DDBJ whole genome shotgun (WGS) entry which is preliminary data.</text>
</comment>
<evidence type="ECO:0000313" key="1">
    <source>
        <dbReference type="EMBL" id="NJC24279.1"/>
    </source>
</evidence>
<reference evidence="1 2" key="1">
    <citation type="submission" date="2020-03" db="EMBL/GenBank/DDBJ databases">
        <title>Sequencing the genomes of 1000 actinobacteria strains.</title>
        <authorList>
            <person name="Klenk H.-P."/>
        </authorList>
    </citation>
    <scope>NUCLEOTIDE SEQUENCE [LARGE SCALE GENOMIC DNA]</scope>
    <source>
        <strain evidence="1 2">DSM 16403</strain>
    </source>
</reference>
<name>A0A846RTA4_9MICC</name>